<dbReference type="HOGENOM" id="CLU_035453_0_0_1"/>
<evidence type="ECO:0000256" key="2">
    <source>
        <dbReference type="ARBA" id="ARBA00008176"/>
    </source>
</evidence>
<evidence type="ECO:0000256" key="5">
    <source>
        <dbReference type="ARBA" id="ARBA00023128"/>
    </source>
</evidence>
<keyword evidence="5 6" id="KW-0496">Mitochondrion</keyword>
<dbReference type="GeneID" id="11505248"/>
<evidence type="ECO:0000313" key="7">
    <source>
        <dbReference type="EMBL" id="CCE90854.1"/>
    </source>
</evidence>
<comment type="similarity">
    <text evidence="2 6">Belongs to the AEP1 family.</text>
</comment>
<keyword evidence="4 6" id="KW-0809">Transit peptide</keyword>
<gene>
    <name evidence="7" type="primary">TDEL0B07250</name>
    <name evidence="7" type="ORF">TDEL_0B07250</name>
</gene>
<name>G8ZQG0_TORDE</name>
<comment type="subcellular location">
    <subcellularLocation>
        <location evidence="1 6">Mitochondrion</location>
    </subcellularLocation>
</comment>
<dbReference type="InterPro" id="IPR031467">
    <property type="entry name" value="Aep1"/>
</dbReference>
<keyword evidence="8" id="KW-1185">Reference proteome</keyword>
<evidence type="ECO:0000256" key="1">
    <source>
        <dbReference type="ARBA" id="ARBA00004173"/>
    </source>
</evidence>
<evidence type="ECO:0000256" key="3">
    <source>
        <dbReference type="ARBA" id="ARBA00022845"/>
    </source>
</evidence>
<dbReference type="Pfam" id="PF17049">
    <property type="entry name" value="AEP1"/>
    <property type="match status" value="1"/>
</dbReference>
<dbReference type="GO" id="GO:0005739">
    <property type="term" value="C:mitochondrion"/>
    <property type="evidence" value="ECO:0007669"/>
    <property type="project" value="UniProtKB-SubCell"/>
</dbReference>
<proteinExistence type="inferred from homology"/>
<dbReference type="InParanoid" id="G8ZQG0"/>
<sequence length="562" mass="64807">MRPYRFYSTRKVLPRNPFKDKNVTDVVPSPGQMIHSFYSPSLTEELTTCFTEKYPSLLGGKPIMPALVRDPKTQEARLQMKSLTFKSVRGVVDWLETFRSMRSSDSTYEVMEDRMIADLVKPSKLTRVNTPLVSQLRELFGSQESRKINSRTLNAMVEQFVNDRELGVFSEDVYLYLLQHHVNSPEKIISIIESIKLHLKSHIDQFSVVEALVLQILVSLKKNELHLSELLVNSFNDLLSEINNRFHIPNCTTQFQPIVAQEILELYIKMRKFTESKRLFSYLISKKFCPSDRVTVSYLKTLSEEVPRDTLKEFALISDFRPIIERAQNPKIFYYLIPLCRHVDEATSLLTIIKTSRNVKEILDVNITSFISRITTLKNDPMITSATLCTLYRMASPFYHQKLPEKISNAFVLAFSRLANYTMAASIMKRDTVSSSGHLLKTIVSNLERGKNNKIPATNPIYEEVFIERYLIPIYNRMNLTSKLDFIAQVHSLSMLSAMLTSEVSHGSNIHFDLLRKILKHGFKNNLLSEVPRNTWEKVLGQVELKSVLEEYKLSPKTLLNC</sequence>
<dbReference type="RefSeq" id="XP_003680065.1">
    <property type="nucleotide sequence ID" value="XM_003680017.1"/>
</dbReference>
<evidence type="ECO:0000256" key="4">
    <source>
        <dbReference type="ARBA" id="ARBA00022946"/>
    </source>
</evidence>
<dbReference type="GO" id="GO:0045182">
    <property type="term" value="F:translation regulator activity"/>
    <property type="evidence" value="ECO:0007669"/>
    <property type="project" value="InterPro"/>
</dbReference>
<evidence type="ECO:0000256" key="6">
    <source>
        <dbReference type="RuleBase" id="RU362136"/>
    </source>
</evidence>
<dbReference type="KEGG" id="tdl:TDEL_0B07250"/>
<keyword evidence="3 6" id="KW-0810">Translation regulation</keyword>
<accession>G8ZQG0</accession>
<protein>
    <recommendedName>
        <fullName evidence="6">ATPase expression protein 1</fullName>
    </recommendedName>
</protein>
<organism evidence="7 8">
    <name type="scientific">Torulaspora delbrueckii</name>
    <name type="common">Yeast</name>
    <name type="synonym">Candida colliculosa</name>
    <dbReference type="NCBI Taxonomy" id="4950"/>
    <lineage>
        <taxon>Eukaryota</taxon>
        <taxon>Fungi</taxon>
        <taxon>Dikarya</taxon>
        <taxon>Ascomycota</taxon>
        <taxon>Saccharomycotina</taxon>
        <taxon>Saccharomycetes</taxon>
        <taxon>Saccharomycetales</taxon>
        <taxon>Saccharomycetaceae</taxon>
        <taxon>Torulaspora</taxon>
    </lineage>
</organism>
<dbReference type="OrthoDB" id="4064791at2759"/>
<comment type="function">
    <text evidence="6">Required for translation of the mitochondrial OLI1 transcript encoding subunit 9 of mitochondrial ATP synthase.</text>
</comment>
<dbReference type="Proteomes" id="UP000005627">
    <property type="component" value="Chromosome 2"/>
</dbReference>
<reference evidence="7 8" key="1">
    <citation type="journal article" date="2011" name="Proc. Natl. Acad. Sci. U.S.A.">
        <title>Evolutionary erosion of yeast sex chromosomes by mating-type switching accidents.</title>
        <authorList>
            <person name="Gordon J.L."/>
            <person name="Armisen D."/>
            <person name="Proux-Wera E."/>
            <person name="Oheigeartaigh S.S."/>
            <person name="Byrne K.P."/>
            <person name="Wolfe K.H."/>
        </authorList>
    </citation>
    <scope>NUCLEOTIDE SEQUENCE [LARGE SCALE GENOMIC DNA]</scope>
    <source>
        <strain evidence="8">ATCC 10662 / CBS 1146 / NBRC 0425 / NCYC 2629 / NRRL Y-866</strain>
    </source>
</reference>
<evidence type="ECO:0000313" key="8">
    <source>
        <dbReference type="Proteomes" id="UP000005627"/>
    </source>
</evidence>
<dbReference type="EMBL" id="HE616743">
    <property type="protein sequence ID" value="CCE90854.1"/>
    <property type="molecule type" value="Genomic_DNA"/>
</dbReference>
<dbReference type="eggNOG" id="ENOG502RXUX">
    <property type="taxonomic scope" value="Eukaryota"/>
</dbReference>
<dbReference type="FunCoup" id="G8ZQG0">
    <property type="interactions" value="171"/>
</dbReference>
<dbReference type="AlphaFoldDB" id="G8ZQG0"/>